<keyword evidence="1" id="KW-0472">Membrane</keyword>
<feature type="transmembrane region" description="Helical" evidence="1">
    <location>
        <begin position="129"/>
        <end position="147"/>
    </location>
</feature>
<dbReference type="RefSeq" id="WP_371752973.1">
    <property type="nucleotide sequence ID" value="NZ_JAYJLD010000004.1"/>
</dbReference>
<reference evidence="2" key="1">
    <citation type="submission" date="2023-12" db="EMBL/GenBank/DDBJ databases">
        <title>Fervidustalea candida gen. nov., sp. nov., a novel member of the family Paenibacillaceae isolated from a geothermal area.</title>
        <authorList>
            <person name="Li W.-J."/>
            <person name="Jiao J.-Y."/>
            <person name="Chen Y."/>
        </authorList>
    </citation>
    <scope>NUCLEOTIDE SEQUENCE</scope>
    <source>
        <strain evidence="2">SYSU GA230002</strain>
    </source>
</reference>
<gene>
    <name evidence="2" type="ORF">VF724_04210</name>
</gene>
<proteinExistence type="predicted"/>
<sequence length="154" mass="17398">MSILIISAVVLSLIMAVVIIVTVSVRARNHPADNEGGEIMFKTLYIYLVLFATLMMSIGGSVAAFMAIADIVSPPSYYQSFEMYKQGQLNMPKEAANQQKVPTEAELKQNYDQMVNDELQRARERAVNSLIKSFGWIIIPFPIFIYFQRKVRNA</sequence>
<evidence type="ECO:0008006" key="4">
    <source>
        <dbReference type="Google" id="ProtNLM"/>
    </source>
</evidence>
<protein>
    <recommendedName>
        <fullName evidence="4">DUF5671 domain-containing protein</fullName>
    </recommendedName>
</protein>
<evidence type="ECO:0000313" key="2">
    <source>
        <dbReference type="EMBL" id="MEB3100859.1"/>
    </source>
</evidence>
<keyword evidence="1" id="KW-1133">Transmembrane helix</keyword>
<dbReference type="EMBL" id="JAYJLD010000004">
    <property type="protein sequence ID" value="MEB3100859.1"/>
    <property type="molecule type" value="Genomic_DNA"/>
</dbReference>
<name>A0ABU5ZEE0_9BACL</name>
<evidence type="ECO:0000256" key="1">
    <source>
        <dbReference type="SAM" id="Phobius"/>
    </source>
</evidence>
<feature type="transmembrane region" description="Helical" evidence="1">
    <location>
        <begin position="45"/>
        <end position="69"/>
    </location>
</feature>
<organism evidence="2 3">
    <name type="scientific">Ferviditalea candida</name>
    <dbReference type="NCBI Taxonomy" id="3108399"/>
    <lineage>
        <taxon>Bacteria</taxon>
        <taxon>Bacillati</taxon>
        <taxon>Bacillota</taxon>
        <taxon>Bacilli</taxon>
        <taxon>Bacillales</taxon>
        <taxon>Paenibacillaceae</taxon>
        <taxon>Ferviditalea</taxon>
    </lineage>
</organism>
<accession>A0ABU5ZEE0</accession>
<dbReference type="Proteomes" id="UP001310386">
    <property type="component" value="Unassembled WGS sequence"/>
</dbReference>
<evidence type="ECO:0000313" key="3">
    <source>
        <dbReference type="Proteomes" id="UP001310386"/>
    </source>
</evidence>
<comment type="caution">
    <text evidence="2">The sequence shown here is derived from an EMBL/GenBank/DDBJ whole genome shotgun (WGS) entry which is preliminary data.</text>
</comment>
<feature type="transmembrane region" description="Helical" evidence="1">
    <location>
        <begin position="6"/>
        <end position="25"/>
    </location>
</feature>
<keyword evidence="1" id="KW-0812">Transmembrane</keyword>
<keyword evidence="3" id="KW-1185">Reference proteome</keyword>